<feature type="domain" description="Plastocyanin-like" evidence="4">
    <location>
        <begin position="146"/>
        <end position="224"/>
    </location>
</feature>
<name>A0A3Q8M2A7_9GAMM</name>
<keyword evidence="2" id="KW-0560">Oxidoreductase</keyword>
<dbReference type="PANTHER" id="PTHR11709">
    <property type="entry name" value="MULTI-COPPER OXIDASE"/>
    <property type="match status" value="1"/>
</dbReference>
<proteinExistence type="predicted"/>
<dbReference type="InterPro" id="IPR011707">
    <property type="entry name" value="Cu-oxidase-like_N"/>
</dbReference>
<dbReference type="PANTHER" id="PTHR11709:SF394">
    <property type="entry name" value="FI03373P-RELATED"/>
    <property type="match status" value="1"/>
</dbReference>
<dbReference type="Gene3D" id="2.60.40.420">
    <property type="entry name" value="Cupredoxins - blue copper proteins"/>
    <property type="match status" value="1"/>
</dbReference>
<dbReference type="PROSITE" id="PS51318">
    <property type="entry name" value="TAT"/>
    <property type="match status" value="1"/>
</dbReference>
<keyword evidence="3" id="KW-0186">Copper</keyword>
<accession>A0A3Q8M2A7</accession>
<evidence type="ECO:0000256" key="1">
    <source>
        <dbReference type="ARBA" id="ARBA00022723"/>
    </source>
</evidence>
<evidence type="ECO:0000259" key="4">
    <source>
        <dbReference type="Pfam" id="PF07732"/>
    </source>
</evidence>
<evidence type="ECO:0000256" key="2">
    <source>
        <dbReference type="ARBA" id="ARBA00023002"/>
    </source>
</evidence>
<dbReference type="AlphaFoldDB" id="A0A3Q8M2A7"/>
<reference evidence="5" key="1">
    <citation type="submission" date="2018-05" db="EMBL/GenBank/DDBJ databases">
        <title>Multicopper oxidase genes from dioxin/herbicide contaminated soil.</title>
        <authorList>
            <person name="Dang H.T.C."/>
            <person name="Nguyen H.V."/>
        </authorList>
    </citation>
    <scope>NUCLEOTIDE SEQUENCE</scope>
</reference>
<dbReference type="InterPro" id="IPR006311">
    <property type="entry name" value="TAT_signal"/>
</dbReference>
<dbReference type="EMBL" id="MH383156">
    <property type="protein sequence ID" value="AZH68727.1"/>
    <property type="molecule type" value="Genomic_DNA"/>
</dbReference>
<evidence type="ECO:0000313" key="5">
    <source>
        <dbReference type="EMBL" id="AZH68727.1"/>
    </source>
</evidence>
<protein>
    <submittedName>
        <fullName evidence="5">Multicopper oxidase</fullName>
    </submittedName>
</protein>
<dbReference type="SUPFAM" id="SSF49503">
    <property type="entry name" value="Cupredoxins"/>
    <property type="match status" value="2"/>
</dbReference>
<evidence type="ECO:0000256" key="3">
    <source>
        <dbReference type="ARBA" id="ARBA00023008"/>
    </source>
</evidence>
<sequence>MTQTKPSKSISRRDFFKLAGGALAVTAGMYAIPAGLRKMLQPETVVQAAPGDAFDLFFAGTDGWISMPPSSPAIVPFFPDDLAPAPFNTYVFGFRNVTGLPDVKVQGQKMKAQHMAPLFWVKEYDPNLGAYPLNNEFRLRLTNLGLQMRPDLTDAHTLHWHGFRNAIPYFDGEPHGSVSVPMGRDIIYVYRAHEPGTYMYHCHVEDVEHVQMGMTGLVFVRPKQDGTMVGGYTKFAYNDGDGSTGFDREYAMLLTEVWAESHWADSHIQLPEWSDYHPDFSLLNGRAYPDTLAPSSTVDPFNQLLQSNGDMPIPPAPYEHLQYQPYSSLIECNEGERVLLRFAQLGFKQTAMTLTGIPMRVVGKDATLMRGRDGTDTSYLTNSIMLGAGESVDAIFTAPAHSGGASYDTYLLFNRALNRHSNLDAGGLGGQVTEVHVYPAGTRGPQSLPNT</sequence>
<dbReference type="Pfam" id="PF07732">
    <property type="entry name" value="Cu-oxidase_3"/>
    <property type="match status" value="1"/>
</dbReference>
<dbReference type="GO" id="GO:0005507">
    <property type="term" value="F:copper ion binding"/>
    <property type="evidence" value="ECO:0007669"/>
    <property type="project" value="InterPro"/>
</dbReference>
<dbReference type="InterPro" id="IPR008972">
    <property type="entry name" value="Cupredoxin"/>
</dbReference>
<organism evidence="5">
    <name type="scientific">uncultured Methylobacter sp</name>
    <dbReference type="NCBI Taxonomy" id="153499"/>
    <lineage>
        <taxon>Bacteria</taxon>
        <taxon>Pseudomonadati</taxon>
        <taxon>Pseudomonadota</taxon>
        <taxon>Gammaproteobacteria</taxon>
        <taxon>Methylococcales</taxon>
        <taxon>Methylococcaceae</taxon>
        <taxon>Methylobacter</taxon>
        <taxon>environmental samples</taxon>
    </lineage>
</organism>
<dbReference type="GO" id="GO:0016491">
    <property type="term" value="F:oxidoreductase activity"/>
    <property type="evidence" value="ECO:0007669"/>
    <property type="project" value="UniProtKB-KW"/>
</dbReference>
<dbReference type="InterPro" id="IPR045087">
    <property type="entry name" value="Cu-oxidase_fam"/>
</dbReference>
<keyword evidence="1" id="KW-0479">Metal-binding</keyword>